<name>A0A1D1UL22_RAMVA</name>
<evidence type="ECO:0000313" key="2">
    <source>
        <dbReference type="Proteomes" id="UP000186922"/>
    </source>
</evidence>
<gene>
    <name evidence="1" type="primary">RvY_01696-1</name>
    <name evidence="1" type="synonym">RvY_01696.1</name>
    <name evidence="1" type="ORF">RvY_01696</name>
</gene>
<protein>
    <submittedName>
        <fullName evidence="1">Uncharacterized protein</fullName>
    </submittedName>
</protein>
<sequence length="179" mass="19718">MPPACKPVNSHQSISNEALWQELLDANFDADEYLENFIKHNASSRLARAVSGISSRFDLRPSSLSVAPSTATLSPSARPSTLKGLGDAASAVIQEKTHLSFVDVGENNQYNPSNLLRALNELFDACVFINSKASYQHKFAEAELNHVEDEAMEQFLARSDKVKINLGILLHFITVTDEE</sequence>
<dbReference type="EMBL" id="BDGG01000001">
    <property type="protein sequence ID" value="GAU89105.1"/>
    <property type="molecule type" value="Genomic_DNA"/>
</dbReference>
<organism evidence="1 2">
    <name type="scientific">Ramazzottius varieornatus</name>
    <name type="common">Water bear</name>
    <name type="synonym">Tardigrade</name>
    <dbReference type="NCBI Taxonomy" id="947166"/>
    <lineage>
        <taxon>Eukaryota</taxon>
        <taxon>Metazoa</taxon>
        <taxon>Ecdysozoa</taxon>
        <taxon>Tardigrada</taxon>
        <taxon>Eutardigrada</taxon>
        <taxon>Parachela</taxon>
        <taxon>Hypsibioidea</taxon>
        <taxon>Ramazzottiidae</taxon>
        <taxon>Ramazzottius</taxon>
    </lineage>
</organism>
<evidence type="ECO:0000313" key="1">
    <source>
        <dbReference type="EMBL" id="GAU89105.1"/>
    </source>
</evidence>
<comment type="caution">
    <text evidence="1">The sequence shown here is derived from an EMBL/GenBank/DDBJ whole genome shotgun (WGS) entry which is preliminary data.</text>
</comment>
<keyword evidence="2" id="KW-1185">Reference proteome</keyword>
<accession>A0A1D1UL22</accession>
<dbReference type="Proteomes" id="UP000186922">
    <property type="component" value="Unassembled WGS sequence"/>
</dbReference>
<dbReference type="AlphaFoldDB" id="A0A1D1UL22"/>
<proteinExistence type="predicted"/>
<reference evidence="1 2" key="1">
    <citation type="journal article" date="2016" name="Nat. Commun.">
        <title>Extremotolerant tardigrade genome and improved radiotolerance of human cultured cells by tardigrade-unique protein.</title>
        <authorList>
            <person name="Hashimoto T."/>
            <person name="Horikawa D.D."/>
            <person name="Saito Y."/>
            <person name="Kuwahara H."/>
            <person name="Kozuka-Hata H."/>
            <person name="Shin-I T."/>
            <person name="Minakuchi Y."/>
            <person name="Ohishi K."/>
            <person name="Motoyama A."/>
            <person name="Aizu T."/>
            <person name="Enomoto A."/>
            <person name="Kondo K."/>
            <person name="Tanaka S."/>
            <person name="Hara Y."/>
            <person name="Koshikawa S."/>
            <person name="Sagara H."/>
            <person name="Miura T."/>
            <person name="Yokobori S."/>
            <person name="Miyagawa K."/>
            <person name="Suzuki Y."/>
            <person name="Kubo T."/>
            <person name="Oyama M."/>
            <person name="Kohara Y."/>
            <person name="Fujiyama A."/>
            <person name="Arakawa K."/>
            <person name="Katayama T."/>
            <person name="Toyoda A."/>
            <person name="Kunieda T."/>
        </authorList>
    </citation>
    <scope>NUCLEOTIDE SEQUENCE [LARGE SCALE GENOMIC DNA]</scope>
    <source>
        <strain evidence="1 2">YOKOZUNA-1</strain>
    </source>
</reference>